<dbReference type="PANTHER" id="PTHR47533">
    <property type="entry name" value="PROTEIN CBG21859"/>
    <property type="match status" value="1"/>
</dbReference>
<dbReference type="AlphaFoldDB" id="A0AAV4PDX9"/>
<dbReference type="Proteomes" id="UP001054837">
    <property type="component" value="Unassembled WGS sequence"/>
</dbReference>
<sequence length="376" mass="42289">MFPLVGKLACSNLSTKCIERVVIRFINISSNKGNIPLVSAIAENKTASFEDVTKEKEIEVHTCGKLYEKWRKERKFWTVPTSDHTFNIKYIDTGHHGKESCKATVVSLHGSPGSYKEFDPITSHLYKKGVRVIAPNFPDAVPFPADNVVQPTKFRHTPEEKAQLIRDFLQALRVSRVDLILCHSSALFPGLHLSLDNKEVAVNSLALVNPTGLEIPRLLKPLWITKPMVKMCEFPMGYKISQAIGKRIANKPELKGGSLDKHFLSAYTLLHSSIPKQEVLFRALLNQNFPILLAFSHNDKLISKRTSYKMAEIMVDAKDVLIYDKNGNAHGSGGENPFRKVMAFEKGSHFLTRTYPDIISESISSFLSQQLENRAK</sequence>
<evidence type="ECO:0000313" key="1">
    <source>
        <dbReference type="EMBL" id="GIX94613.1"/>
    </source>
</evidence>
<dbReference type="InterPro" id="IPR010463">
    <property type="entry name" value="DUF1057"/>
</dbReference>
<name>A0AAV4PDX9_9ARAC</name>
<dbReference type="Gene3D" id="3.40.50.1820">
    <property type="entry name" value="alpha/beta hydrolase"/>
    <property type="match status" value="1"/>
</dbReference>
<dbReference type="Pfam" id="PF06342">
    <property type="entry name" value="DUF1057"/>
    <property type="match status" value="1"/>
</dbReference>
<dbReference type="InterPro" id="IPR029058">
    <property type="entry name" value="AB_hydrolase_fold"/>
</dbReference>
<dbReference type="EMBL" id="BPLQ01002622">
    <property type="protein sequence ID" value="GIX94613.1"/>
    <property type="molecule type" value="Genomic_DNA"/>
</dbReference>
<reference evidence="1 2" key="1">
    <citation type="submission" date="2021-06" db="EMBL/GenBank/DDBJ databases">
        <title>Caerostris darwini draft genome.</title>
        <authorList>
            <person name="Kono N."/>
            <person name="Arakawa K."/>
        </authorList>
    </citation>
    <scope>NUCLEOTIDE SEQUENCE [LARGE SCALE GENOMIC DNA]</scope>
</reference>
<evidence type="ECO:0000313" key="2">
    <source>
        <dbReference type="Proteomes" id="UP001054837"/>
    </source>
</evidence>
<protein>
    <submittedName>
        <fullName evidence="1">Uncharacterized protein</fullName>
    </submittedName>
</protein>
<gene>
    <name evidence="1" type="ORF">CDAR_299251</name>
</gene>
<comment type="caution">
    <text evidence="1">The sequence shown here is derived from an EMBL/GenBank/DDBJ whole genome shotgun (WGS) entry which is preliminary data.</text>
</comment>
<dbReference type="SUPFAM" id="SSF53474">
    <property type="entry name" value="alpha/beta-Hydrolases"/>
    <property type="match status" value="1"/>
</dbReference>
<organism evidence="1 2">
    <name type="scientific">Caerostris darwini</name>
    <dbReference type="NCBI Taxonomy" id="1538125"/>
    <lineage>
        <taxon>Eukaryota</taxon>
        <taxon>Metazoa</taxon>
        <taxon>Ecdysozoa</taxon>
        <taxon>Arthropoda</taxon>
        <taxon>Chelicerata</taxon>
        <taxon>Arachnida</taxon>
        <taxon>Araneae</taxon>
        <taxon>Araneomorphae</taxon>
        <taxon>Entelegynae</taxon>
        <taxon>Araneoidea</taxon>
        <taxon>Araneidae</taxon>
        <taxon>Caerostris</taxon>
    </lineage>
</organism>
<dbReference type="PANTHER" id="PTHR47533:SF4">
    <property type="entry name" value="AB HYDROLASE-1 DOMAIN-CONTAINING PROTEIN"/>
    <property type="match status" value="1"/>
</dbReference>
<keyword evidence="2" id="KW-1185">Reference proteome</keyword>
<accession>A0AAV4PDX9</accession>
<proteinExistence type="predicted"/>